<protein>
    <submittedName>
        <fullName evidence="1">Uncharacterized protein</fullName>
    </submittedName>
</protein>
<reference evidence="1 2" key="1">
    <citation type="journal article" date="2022" name="DNA Res.">
        <title>Chromosomal-level genome assembly of the orchid tree Bauhinia variegata (Leguminosae; Cercidoideae) supports the allotetraploid origin hypothesis of Bauhinia.</title>
        <authorList>
            <person name="Zhong Y."/>
            <person name="Chen Y."/>
            <person name="Zheng D."/>
            <person name="Pang J."/>
            <person name="Liu Y."/>
            <person name="Luo S."/>
            <person name="Meng S."/>
            <person name="Qian L."/>
            <person name="Wei D."/>
            <person name="Dai S."/>
            <person name="Zhou R."/>
        </authorList>
    </citation>
    <scope>NUCLEOTIDE SEQUENCE [LARGE SCALE GENOMIC DNA]</scope>
    <source>
        <strain evidence="1">BV-YZ2020</strain>
    </source>
</reference>
<dbReference type="Proteomes" id="UP000828941">
    <property type="component" value="Chromosome 12"/>
</dbReference>
<proteinExistence type="predicted"/>
<name>A0ACB9LBB6_BAUVA</name>
<dbReference type="EMBL" id="CM039437">
    <property type="protein sequence ID" value="KAI4306772.1"/>
    <property type="molecule type" value="Genomic_DNA"/>
</dbReference>
<accession>A0ACB9LBB6</accession>
<gene>
    <name evidence="1" type="ORF">L6164_030021</name>
</gene>
<comment type="caution">
    <text evidence="1">The sequence shown here is derived from an EMBL/GenBank/DDBJ whole genome shotgun (WGS) entry which is preliminary data.</text>
</comment>
<keyword evidence="2" id="KW-1185">Reference proteome</keyword>
<evidence type="ECO:0000313" key="2">
    <source>
        <dbReference type="Proteomes" id="UP000828941"/>
    </source>
</evidence>
<organism evidence="1 2">
    <name type="scientific">Bauhinia variegata</name>
    <name type="common">Purple orchid tree</name>
    <name type="synonym">Phanera variegata</name>
    <dbReference type="NCBI Taxonomy" id="167791"/>
    <lineage>
        <taxon>Eukaryota</taxon>
        <taxon>Viridiplantae</taxon>
        <taxon>Streptophyta</taxon>
        <taxon>Embryophyta</taxon>
        <taxon>Tracheophyta</taxon>
        <taxon>Spermatophyta</taxon>
        <taxon>Magnoliopsida</taxon>
        <taxon>eudicotyledons</taxon>
        <taxon>Gunneridae</taxon>
        <taxon>Pentapetalae</taxon>
        <taxon>rosids</taxon>
        <taxon>fabids</taxon>
        <taxon>Fabales</taxon>
        <taxon>Fabaceae</taxon>
        <taxon>Cercidoideae</taxon>
        <taxon>Cercideae</taxon>
        <taxon>Bauhiniinae</taxon>
        <taxon>Bauhinia</taxon>
    </lineage>
</organism>
<evidence type="ECO:0000313" key="1">
    <source>
        <dbReference type="EMBL" id="KAI4306772.1"/>
    </source>
</evidence>
<sequence>MAKSVDDSEFWLPSQFLASEDMNEDKENNENDVNADLDAAFSFPSEFPYEFDSFGVSSALSSPVESVAGSTEAESSDEEFFFTGLTRRLSRASLNDTRKLTVPNSTRDKAEVRY</sequence>